<dbReference type="InterPro" id="IPR036291">
    <property type="entry name" value="NAD(P)-bd_dom_sf"/>
</dbReference>
<protein>
    <recommendedName>
        <fullName evidence="1">6-phosphogluconate dehydrogenase NADP-binding domain-containing protein</fullName>
    </recommendedName>
</protein>
<proteinExistence type="predicted"/>
<dbReference type="Pfam" id="PF03446">
    <property type="entry name" value="NAD_binding_2"/>
    <property type="match status" value="1"/>
</dbReference>
<dbReference type="InParanoid" id="A0A5C7EH86"/>
<accession>A0A5C7EH86</accession>
<organism evidence="2 3">
    <name type="scientific">Pelomicrobium methylotrophicum</name>
    <dbReference type="NCBI Taxonomy" id="2602750"/>
    <lineage>
        <taxon>Bacteria</taxon>
        <taxon>Pseudomonadati</taxon>
        <taxon>Pseudomonadota</taxon>
        <taxon>Hydrogenophilia</taxon>
        <taxon>Hydrogenophilia incertae sedis</taxon>
        <taxon>Pelomicrobium</taxon>
    </lineage>
</organism>
<dbReference type="GO" id="GO:0050661">
    <property type="term" value="F:NADP binding"/>
    <property type="evidence" value="ECO:0007669"/>
    <property type="project" value="InterPro"/>
</dbReference>
<comment type="caution">
    <text evidence="2">The sequence shown here is derived from an EMBL/GenBank/DDBJ whole genome shotgun (WGS) entry which is preliminary data.</text>
</comment>
<evidence type="ECO:0000313" key="3">
    <source>
        <dbReference type="Proteomes" id="UP000321201"/>
    </source>
</evidence>
<sequence length="283" mass="28973">MPFFHLSMQVGVLGMNAPASAVVRRLAGQGIAVSVYARDRAALDAVRREASITTPRGVKAFCQALRPPRTVLLCTSETALVHALAQHVAREDCVVDCVDDDLHTGAQRARLLAARGAQVADVGLFTAPGSDVFGFGLAVGGEEAAFERLRPLAGKLAMGSSSGASEMGVVHAGPAGSGRFLKALQGLLLEGTLAGSQAALKNLAQAPASLAFPLTLASAWTVGAQANARVIELCRQYLALVGGDRAPPCPAVDLARMALATAQAAAGYLGRIQELLRTGGAGA</sequence>
<dbReference type="InterPro" id="IPR006183">
    <property type="entry name" value="Pgluconate_DH"/>
</dbReference>
<feature type="domain" description="6-phosphogluconate dehydrogenase NADP-binding" evidence="1">
    <location>
        <begin position="9"/>
        <end position="157"/>
    </location>
</feature>
<dbReference type="EMBL" id="VPFL01000024">
    <property type="protein sequence ID" value="TXF10676.1"/>
    <property type="molecule type" value="Genomic_DNA"/>
</dbReference>
<dbReference type="InterPro" id="IPR006115">
    <property type="entry name" value="6PGDH_NADP-bd"/>
</dbReference>
<gene>
    <name evidence="2" type="ORF">FR698_14130</name>
</gene>
<reference evidence="2 3" key="1">
    <citation type="submission" date="2019-08" db="EMBL/GenBank/DDBJ databases">
        <title>Pelomicrobium methylotrophicum gen. nov., sp. nov. a moderately thermophilic, facultatively anaerobic, lithoautotrophic and methylotrophic bacterium isolated from a terrestrial mud volcano.</title>
        <authorList>
            <person name="Slobodkina G.B."/>
            <person name="Merkel A.Y."/>
            <person name="Slobodkin A.I."/>
        </authorList>
    </citation>
    <scope>NUCLEOTIDE SEQUENCE [LARGE SCALE GENOMIC DNA]</scope>
    <source>
        <strain evidence="2 3">SM250</strain>
    </source>
</reference>
<dbReference type="Gene3D" id="3.40.50.720">
    <property type="entry name" value="NAD(P)-binding Rossmann-like Domain"/>
    <property type="match status" value="1"/>
</dbReference>
<dbReference type="PANTHER" id="PTHR11811">
    <property type="entry name" value="6-PHOSPHOGLUCONATE DEHYDROGENASE"/>
    <property type="match status" value="1"/>
</dbReference>
<dbReference type="RefSeq" id="WP_147800849.1">
    <property type="nucleotide sequence ID" value="NZ_VPFL01000024.1"/>
</dbReference>
<dbReference type="SUPFAM" id="SSF51735">
    <property type="entry name" value="NAD(P)-binding Rossmann-fold domains"/>
    <property type="match status" value="1"/>
</dbReference>
<keyword evidence="3" id="KW-1185">Reference proteome</keyword>
<dbReference type="GO" id="GO:0004616">
    <property type="term" value="F:phosphogluconate dehydrogenase (decarboxylating) activity"/>
    <property type="evidence" value="ECO:0007669"/>
    <property type="project" value="InterPro"/>
</dbReference>
<dbReference type="OrthoDB" id="9804542at2"/>
<evidence type="ECO:0000259" key="1">
    <source>
        <dbReference type="Pfam" id="PF03446"/>
    </source>
</evidence>
<name>A0A5C7EH86_9PROT</name>
<evidence type="ECO:0000313" key="2">
    <source>
        <dbReference type="EMBL" id="TXF10676.1"/>
    </source>
</evidence>
<dbReference type="Proteomes" id="UP000321201">
    <property type="component" value="Unassembled WGS sequence"/>
</dbReference>
<dbReference type="AlphaFoldDB" id="A0A5C7EH86"/>